<gene>
    <name evidence="1" type="ORF">J5V16_11590</name>
</gene>
<proteinExistence type="predicted"/>
<reference evidence="1 2" key="1">
    <citation type="submission" date="2021-03" db="EMBL/GenBank/DDBJ databases">
        <title>Glycomyces sp. nov., a novel actinomycete isolated from soil.</title>
        <authorList>
            <person name="Yang X."/>
            <person name="Xu X."/>
        </authorList>
    </citation>
    <scope>NUCLEOTIDE SEQUENCE [LARGE SCALE GENOMIC DNA]</scope>
    <source>
        <strain evidence="1 2">NEAU-S30</strain>
    </source>
</reference>
<organism evidence="1 2">
    <name type="scientific">Glycomyces niveus</name>
    <dbReference type="NCBI Taxonomy" id="2820287"/>
    <lineage>
        <taxon>Bacteria</taxon>
        <taxon>Bacillati</taxon>
        <taxon>Actinomycetota</taxon>
        <taxon>Actinomycetes</taxon>
        <taxon>Glycomycetales</taxon>
        <taxon>Glycomycetaceae</taxon>
        <taxon>Glycomyces</taxon>
    </lineage>
</organism>
<protein>
    <recommendedName>
        <fullName evidence="3">DNA primase</fullName>
    </recommendedName>
</protein>
<accession>A0ABS3U3W6</accession>
<name>A0ABS3U3W6_9ACTN</name>
<evidence type="ECO:0000313" key="1">
    <source>
        <dbReference type="EMBL" id="MBO3733469.1"/>
    </source>
</evidence>
<evidence type="ECO:0000313" key="2">
    <source>
        <dbReference type="Proteomes" id="UP000681341"/>
    </source>
</evidence>
<dbReference type="EMBL" id="JAGFNP010000005">
    <property type="protein sequence ID" value="MBO3733469.1"/>
    <property type="molecule type" value="Genomic_DNA"/>
</dbReference>
<dbReference type="RefSeq" id="WP_208496386.1">
    <property type="nucleotide sequence ID" value="NZ_JAGFNP010000005.1"/>
</dbReference>
<keyword evidence="2" id="KW-1185">Reference proteome</keyword>
<evidence type="ECO:0008006" key="3">
    <source>
        <dbReference type="Google" id="ProtNLM"/>
    </source>
</evidence>
<dbReference type="Proteomes" id="UP000681341">
    <property type="component" value="Unassembled WGS sequence"/>
</dbReference>
<sequence length="120" mass="13066">MTDGLDDDFGDGFFSSLAASPDDSASAYDSGTAFDEGAGEDDYHFLYEVEGDGSFETDAEDFGDDAFDHDYYDDYEYEYGDVAGADDGIEAEPAFDPDHDFVNEGDDEFRLDFGQGFGPA</sequence>
<comment type="caution">
    <text evidence="1">The sequence shown here is derived from an EMBL/GenBank/DDBJ whole genome shotgun (WGS) entry which is preliminary data.</text>
</comment>